<evidence type="ECO:0000256" key="1">
    <source>
        <dbReference type="ARBA" id="ARBA00004123"/>
    </source>
</evidence>
<dbReference type="Gene3D" id="1.10.10.10">
    <property type="entry name" value="Winged helix-like DNA-binding domain superfamily/Winged helix DNA-binding domain"/>
    <property type="match status" value="1"/>
</dbReference>
<dbReference type="HOGENOM" id="CLU_788634_0_0_1"/>
<feature type="domain" description="HSF-type DNA-binding" evidence="5">
    <location>
        <begin position="44"/>
        <end position="137"/>
    </location>
</feature>
<dbReference type="GO" id="GO:0005634">
    <property type="term" value="C:nucleus"/>
    <property type="evidence" value="ECO:0007669"/>
    <property type="project" value="UniProtKB-SubCell"/>
</dbReference>
<comment type="similarity">
    <text evidence="4">Belongs to the HSF family.</text>
</comment>
<proteinExistence type="inferred from homology"/>
<protein>
    <recommendedName>
        <fullName evidence="5">HSF-type DNA-binding domain-containing protein</fullName>
    </recommendedName>
</protein>
<dbReference type="eggNOG" id="KOG0627">
    <property type="taxonomic scope" value="Eukaryota"/>
</dbReference>
<evidence type="ECO:0000313" key="7">
    <source>
        <dbReference type="Proteomes" id="UP000000759"/>
    </source>
</evidence>
<dbReference type="GO" id="GO:0003700">
    <property type="term" value="F:DNA-binding transcription factor activity"/>
    <property type="evidence" value="ECO:0007669"/>
    <property type="project" value="InterPro"/>
</dbReference>
<dbReference type="PaxDb" id="2850-Phatr39794"/>
<gene>
    <name evidence="6" type="ORF">PHATRDRAFT_39794</name>
</gene>
<dbReference type="AlphaFoldDB" id="B7G9M5"/>
<evidence type="ECO:0000256" key="2">
    <source>
        <dbReference type="ARBA" id="ARBA00023125"/>
    </source>
</evidence>
<dbReference type="InterPro" id="IPR036388">
    <property type="entry name" value="WH-like_DNA-bd_sf"/>
</dbReference>
<dbReference type="Pfam" id="PF00447">
    <property type="entry name" value="HSF_DNA-bind"/>
    <property type="match status" value="1"/>
</dbReference>
<dbReference type="GO" id="GO:0043565">
    <property type="term" value="F:sequence-specific DNA binding"/>
    <property type="evidence" value="ECO:0007669"/>
    <property type="project" value="InterPro"/>
</dbReference>
<dbReference type="KEGG" id="pti:PHATRDRAFT_39794"/>
<dbReference type="InParanoid" id="B7G9M5"/>
<evidence type="ECO:0000259" key="5">
    <source>
        <dbReference type="SMART" id="SM00415"/>
    </source>
</evidence>
<dbReference type="InterPro" id="IPR000232">
    <property type="entry name" value="HSF_DNA-bd"/>
</dbReference>
<comment type="subcellular location">
    <subcellularLocation>
        <location evidence="1">Nucleus</location>
    </subcellularLocation>
</comment>
<evidence type="ECO:0000256" key="3">
    <source>
        <dbReference type="ARBA" id="ARBA00023242"/>
    </source>
</evidence>
<reference evidence="6 7" key="1">
    <citation type="journal article" date="2008" name="Nature">
        <title>The Phaeodactylum genome reveals the evolutionary history of diatom genomes.</title>
        <authorList>
            <person name="Bowler C."/>
            <person name="Allen A.E."/>
            <person name="Badger J.H."/>
            <person name="Grimwood J."/>
            <person name="Jabbari K."/>
            <person name="Kuo A."/>
            <person name="Maheswari U."/>
            <person name="Martens C."/>
            <person name="Maumus F."/>
            <person name="Otillar R.P."/>
            <person name="Rayko E."/>
            <person name="Salamov A."/>
            <person name="Vandepoele K."/>
            <person name="Beszteri B."/>
            <person name="Gruber A."/>
            <person name="Heijde M."/>
            <person name="Katinka M."/>
            <person name="Mock T."/>
            <person name="Valentin K."/>
            <person name="Verret F."/>
            <person name="Berges J.A."/>
            <person name="Brownlee C."/>
            <person name="Cadoret J.P."/>
            <person name="Chiovitti A."/>
            <person name="Choi C.J."/>
            <person name="Coesel S."/>
            <person name="De Martino A."/>
            <person name="Detter J.C."/>
            <person name="Durkin C."/>
            <person name="Falciatore A."/>
            <person name="Fournet J."/>
            <person name="Haruta M."/>
            <person name="Huysman M.J."/>
            <person name="Jenkins B.D."/>
            <person name="Jiroutova K."/>
            <person name="Jorgensen R.E."/>
            <person name="Joubert Y."/>
            <person name="Kaplan A."/>
            <person name="Kroger N."/>
            <person name="Kroth P.G."/>
            <person name="La Roche J."/>
            <person name="Lindquist E."/>
            <person name="Lommer M."/>
            <person name="Martin-Jezequel V."/>
            <person name="Lopez P.J."/>
            <person name="Lucas S."/>
            <person name="Mangogna M."/>
            <person name="McGinnis K."/>
            <person name="Medlin L.K."/>
            <person name="Montsant A."/>
            <person name="Oudot-Le Secq M.P."/>
            <person name="Napoli C."/>
            <person name="Obornik M."/>
            <person name="Parker M.S."/>
            <person name="Petit J.L."/>
            <person name="Porcel B.M."/>
            <person name="Poulsen N."/>
            <person name="Robison M."/>
            <person name="Rychlewski L."/>
            <person name="Rynearson T.A."/>
            <person name="Schmutz J."/>
            <person name="Shapiro H."/>
            <person name="Siaut M."/>
            <person name="Stanley M."/>
            <person name="Sussman M.R."/>
            <person name="Taylor A.R."/>
            <person name="Vardi A."/>
            <person name="von Dassow P."/>
            <person name="Vyverman W."/>
            <person name="Willis A."/>
            <person name="Wyrwicz L.S."/>
            <person name="Rokhsar D.S."/>
            <person name="Weissenbach J."/>
            <person name="Armbrust E.V."/>
            <person name="Green B.R."/>
            <person name="Van de Peer Y."/>
            <person name="Grigoriev I.V."/>
        </authorList>
    </citation>
    <scope>NUCLEOTIDE SEQUENCE [LARGE SCALE GENOMIC DNA]</scope>
    <source>
        <strain evidence="6 7">CCAP 1055/1</strain>
    </source>
</reference>
<dbReference type="GeneID" id="7195611"/>
<dbReference type="SUPFAM" id="SSF46785">
    <property type="entry name" value="Winged helix' DNA-binding domain"/>
    <property type="match status" value="1"/>
</dbReference>
<sequence>MSNGVERDQGYVDYSAEVEETPDKEGKTNEKFMSVGAWQRIKGGKPAFLVQLHFHLSQAANTGLDDIFSWQSHGRCFVVHSQKRFEHWFRQTKISSFQRQLNHYGFKRLTKGFDRGGYYHELFLRTKPFLVHRIKRKVKKGTGRQPPDMPRQEPNLYLYPFLPQTVFQVSGRRAQISDSSAGFVTTTKPESQGQVLPLIPVEDSRSLPKFVSEVCTNNQTVPVDRCLSTKIHDQSLLEESVRAVANSRSLPPFERAVPSTLALSQATYDSNIRMLLLLREEQAQAEAFEQTRVHQQLLLEANLLIGWRSERQSVWFEDGNCNRGHDCEMRLANAAAYQQQLSPQSPSDPQKISLPNLYRILRQNGY</sequence>
<dbReference type="RefSeq" id="XP_002183919.1">
    <property type="nucleotide sequence ID" value="XM_002183883.1"/>
</dbReference>
<organism evidence="6 7">
    <name type="scientific">Phaeodactylum tricornutum (strain CCAP 1055/1)</name>
    <dbReference type="NCBI Taxonomy" id="556484"/>
    <lineage>
        <taxon>Eukaryota</taxon>
        <taxon>Sar</taxon>
        <taxon>Stramenopiles</taxon>
        <taxon>Ochrophyta</taxon>
        <taxon>Bacillariophyta</taxon>
        <taxon>Bacillariophyceae</taxon>
        <taxon>Bacillariophycidae</taxon>
        <taxon>Naviculales</taxon>
        <taxon>Phaeodactylaceae</taxon>
        <taxon>Phaeodactylum</taxon>
    </lineage>
</organism>
<dbReference type="FunFam" id="1.10.10.10:FF:000479">
    <property type="entry name" value="Predicted protein"/>
    <property type="match status" value="1"/>
</dbReference>
<dbReference type="OrthoDB" id="60033at2759"/>
<evidence type="ECO:0000256" key="4">
    <source>
        <dbReference type="RuleBase" id="RU004020"/>
    </source>
</evidence>
<name>B7G9M5_PHATC</name>
<keyword evidence="2" id="KW-0238">DNA-binding</keyword>
<keyword evidence="3" id="KW-0539">Nucleus</keyword>
<accession>B7G9M5</accession>
<dbReference type="EMBL" id="CM000623">
    <property type="protein sequence ID" value="EEC44588.1"/>
    <property type="molecule type" value="Genomic_DNA"/>
</dbReference>
<evidence type="ECO:0000313" key="6">
    <source>
        <dbReference type="EMBL" id="EEC44588.1"/>
    </source>
</evidence>
<reference evidence="7" key="2">
    <citation type="submission" date="2008-08" db="EMBL/GenBank/DDBJ databases">
        <authorList>
            <consortium name="Diatom Consortium"/>
            <person name="Grigoriev I."/>
            <person name="Grimwood J."/>
            <person name="Kuo A."/>
            <person name="Otillar R.P."/>
            <person name="Salamov A."/>
            <person name="Detter J.C."/>
            <person name="Lindquist E."/>
            <person name="Shapiro H."/>
            <person name="Lucas S."/>
            <person name="Glavina del Rio T."/>
            <person name="Pitluck S."/>
            <person name="Rokhsar D."/>
            <person name="Bowler C."/>
        </authorList>
    </citation>
    <scope>GENOME REANNOTATION</scope>
    <source>
        <strain evidence="7">CCAP 1055/1</strain>
    </source>
</reference>
<dbReference type="InterPro" id="IPR036390">
    <property type="entry name" value="WH_DNA-bd_sf"/>
</dbReference>
<dbReference type="PANTHER" id="PTHR10015">
    <property type="entry name" value="HEAT SHOCK TRANSCRIPTION FACTOR"/>
    <property type="match status" value="1"/>
</dbReference>
<dbReference type="PANTHER" id="PTHR10015:SF206">
    <property type="entry name" value="HSF-TYPE DNA-BINDING DOMAIN-CONTAINING PROTEIN"/>
    <property type="match status" value="1"/>
</dbReference>
<keyword evidence="7" id="KW-1185">Reference proteome</keyword>
<dbReference type="Proteomes" id="UP000000759">
    <property type="component" value="Chromosome 21"/>
</dbReference>
<dbReference type="SMART" id="SM00415">
    <property type="entry name" value="HSF"/>
    <property type="match status" value="1"/>
</dbReference>